<comment type="caution">
    <text evidence="2">The sequence shown here is derived from an EMBL/GenBank/DDBJ whole genome shotgun (WGS) entry which is preliminary data.</text>
</comment>
<organism evidence="2 3">
    <name type="scientific">Aestuariispira insulae</name>
    <dbReference type="NCBI Taxonomy" id="1461337"/>
    <lineage>
        <taxon>Bacteria</taxon>
        <taxon>Pseudomonadati</taxon>
        <taxon>Pseudomonadota</taxon>
        <taxon>Alphaproteobacteria</taxon>
        <taxon>Rhodospirillales</taxon>
        <taxon>Kiloniellaceae</taxon>
        <taxon>Aestuariispira</taxon>
    </lineage>
</organism>
<evidence type="ECO:0000313" key="2">
    <source>
        <dbReference type="EMBL" id="RED48616.1"/>
    </source>
</evidence>
<protein>
    <recommendedName>
        <fullName evidence="4">DUF2946 family protein</fullName>
    </recommendedName>
</protein>
<feature type="region of interest" description="Disordered" evidence="1">
    <location>
        <begin position="97"/>
        <end position="117"/>
    </location>
</feature>
<accession>A0A3D9HI30</accession>
<dbReference type="EMBL" id="QRDW01000007">
    <property type="protein sequence ID" value="RED48616.1"/>
    <property type="molecule type" value="Genomic_DNA"/>
</dbReference>
<name>A0A3D9HI30_9PROT</name>
<keyword evidence="3" id="KW-1185">Reference proteome</keyword>
<evidence type="ECO:0008006" key="4">
    <source>
        <dbReference type="Google" id="ProtNLM"/>
    </source>
</evidence>
<gene>
    <name evidence="2" type="ORF">DFP90_107120</name>
</gene>
<evidence type="ECO:0000256" key="1">
    <source>
        <dbReference type="SAM" id="MobiDB-lite"/>
    </source>
</evidence>
<dbReference type="AlphaFoldDB" id="A0A3D9HI30"/>
<dbReference type="RefSeq" id="WP_115937560.1">
    <property type="nucleotide sequence ID" value="NZ_QRDW01000007.1"/>
</dbReference>
<dbReference type="Proteomes" id="UP000256845">
    <property type="component" value="Unassembled WGS sequence"/>
</dbReference>
<reference evidence="2 3" key="1">
    <citation type="submission" date="2018-07" db="EMBL/GenBank/DDBJ databases">
        <title>Genomic Encyclopedia of Type Strains, Phase III (KMG-III): the genomes of soil and plant-associated and newly described type strains.</title>
        <authorList>
            <person name="Whitman W."/>
        </authorList>
    </citation>
    <scope>NUCLEOTIDE SEQUENCE [LARGE SCALE GENOMIC DNA]</scope>
    <source>
        <strain evidence="2 3">CECT 8488</strain>
    </source>
</reference>
<sequence>MRLWAALFFLLALIVNGFGHGLSRSQTTLPDFSELGFTGDLAAFLCISPNGNGPKSGQTEGCDNCRLVVAAALPAAPKTPAEILAAEYSATPQLEDWQLPSPITRSPPSLRGPPLPV</sequence>
<evidence type="ECO:0000313" key="3">
    <source>
        <dbReference type="Proteomes" id="UP000256845"/>
    </source>
</evidence>
<proteinExistence type="predicted"/>